<evidence type="ECO:0000256" key="2">
    <source>
        <dbReference type="SAM" id="Phobius"/>
    </source>
</evidence>
<sequence length="505" mass="57053">MLIYRISSRQSLELVSKRLSLAIIQPSLNNPILLLIQNHLILQIDTYTMYEKGLKSGYSVLCIVLSLSIIQAFSPVCLFSGSRDSRPMSFDQQMDASLAALTQFLHEFKPVTDSVEVHESDLLSTSNKDQLSHEVGRRCPVRSGNSGATSRPARPRPGMDSPGCRREIRSALAAKRQSRYLTKVKEERRMLRTEVVELSAVLDRLQKAQARANALAASDLALSAWRTIAIRQKERRLESEAKQRQLKALVANQSRLIHSMNEILQERMLCSSITSTELLPSGMTILFKTLMQELNPLHAMTNEVSAGVEFKLSSLPMQFAMYRDWNHDMTFLESAHATVVPFGFDETCHALSDALLTNFRRDGYTNGIVDPENTRAFKYNVNFSQELGDSATLDIHLMVRRYMEADRVVFVSRALTEGQGEFKGLYTDETAWYVLRKSANASEGNALVLETYTRLIPVGFDLTSETDERGHEFVKVLVKADDEDVDDIMEMFKQMLLDETQAMCL</sequence>
<proteinExistence type="predicted"/>
<evidence type="ECO:0000313" key="4">
    <source>
        <dbReference type="Proteomes" id="UP000028582"/>
    </source>
</evidence>
<evidence type="ECO:0000256" key="1">
    <source>
        <dbReference type="SAM" id="MobiDB-lite"/>
    </source>
</evidence>
<reference evidence="3 4" key="1">
    <citation type="submission" date="2013-11" db="EMBL/GenBank/DDBJ databases">
        <title>The Genome Sequence of Phytophthora parasitica P1976.</title>
        <authorList>
            <consortium name="The Broad Institute Genomics Platform"/>
            <person name="Russ C."/>
            <person name="Tyler B."/>
            <person name="Panabieres F."/>
            <person name="Shan W."/>
            <person name="Tripathy S."/>
            <person name="Grunwald N."/>
            <person name="Machado M."/>
            <person name="Johnson C.S."/>
            <person name="Walker B."/>
            <person name="Young S."/>
            <person name="Zeng Q."/>
            <person name="Gargeya S."/>
            <person name="Fitzgerald M."/>
            <person name="Haas B."/>
            <person name="Abouelleil A."/>
            <person name="Allen A.W."/>
            <person name="Alvarado L."/>
            <person name="Arachchi H.M."/>
            <person name="Berlin A.M."/>
            <person name="Chapman S.B."/>
            <person name="Gainer-Dewar J."/>
            <person name="Goldberg J."/>
            <person name="Griggs A."/>
            <person name="Gujja S."/>
            <person name="Hansen M."/>
            <person name="Howarth C."/>
            <person name="Imamovic A."/>
            <person name="Ireland A."/>
            <person name="Larimer J."/>
            <person name="McCowan C."/>
            <person name="Murphy C."/>
            <person name="Pearson M."/>
            <person name="Poon T.W."/>
            <person name="Priest M."/>
            <person name="Roberts A."/>
            <person name="Saif S."/>
            <person name="Shea T."/>
            <person name="Sisk P."/>
            <person name="Sykes S."/>
            <person name="Wortman J."/>
            <person name="Nusbaum C."/>
            <person name="Birren B."/>
        </authorList>
    </citation>
    <scope>NUCLEOTIDE SEQUENCE [LARGE SCALE GENOMIC DNA]</scope>
    <source>
        <strain evidence="3 4">P1976</strain>
    </source>
</reference>
<evidence type="ECO:0000313" key="3">
    <source>
        <dbReference type="EMBL" id="ETO62253.1"/>
    </source>
</evidence>
<keyword evidence="2" id="KW-0472">Membrane</keyword>
<comment type="caution">
    <text evidence="3">The sequence shown here is derived from an EMBL/GenBank/DDBJ whole genome shotgun (WGS) entry which is preliminary data.</text>
</comment>
<gene>
    <name evidence="3" type="ORF">F444_19821</name>
</gene>
<name>A0A080Z6J2_PHYNI</name>
<dbReference type="OrthoDB" id="116715at2759"/>
<keyword evidence="2" id="KW-0812">Transmembrane</keyword>
<feature type="transmembrane region" description="Helical" evidence="2">
    <location>
        <begin position="56"/>
        <end position="79"/>
    </location>
</feature>
<keyword evidence="2" id="KW-1133">Transmembrane helix</keyword>
<feature type="region of interest" description="Disordered" evidence="1">
    <location>
        <begin position="122"/>
        <end position="164"/>
    </location>
</feature>
<protein>
    <submittedName>
        <fullName evidence="3">Uncharacterized protein</fullName>
    </submittedName>
</protein>
<dbReference type="Proteomes" id="UP000028582">
    <property type="component" value="Unassembled WGS sequence"/>
</dbReference>
<accession>A0A080Z6J2</accession>
<dbReference type="AlphaFoldDB" id="A0A080Z6J2"/>
<dbReference type="EMBL" id="ANJA01003628">
    <property type="protein sequence ID" value="ETO62253.1"/>
    <property type="molecule type" value="Genomic_DNA"/>
</dbReference>
<organism evidence="3 4">
    <name type="scientific">Phytophthora nicotianae P1976</name>
    <dbReference type="NCBI Taxonomy" id="1317066"/>
    <lineage>
        <taxon>Eukaryota</taxon>
        <taxon>Sar</taxon>
        <taxon>Stramenopiles</taxon>
        <taxon>Oomycota</taxon>
        <taxon>Peronosporomycetes</taxon>
        <taxon>Peronosporales</taxon>
        <taxon>Peronosporaceae</taxon>
        <taxon>Phytophthora</taxon>
    </lineage>
</organism>